<keyword evidence="2" id="KW-0732">Signal</keyword>
<protein>
    <recommendedName>
        <fullName evidence="5">DUF3300 domain-containing protein</fullName>
    </recommendedName>
</protein>
<evidence type="ECO:0000313" key="3">
    <source>
        <dbReference type="EMBL" id="POS01616.1"/>
    </source>
</evidence>
<feature type="compositionally biased region" description="Basic and acidic residues" evidence="1">
    <location>
        <begin position="267"/>
        <end position="279"/>
    </location>
</feature>
<feature type="compositionally biased region" description="Basic and acidic residues" evidence="1">
    <location>
        <begin position="305"/>
        <end position="339"/>
    </location>
</feature>
<dbReference type="AlphaFoldDB" id="A0A2S4N7D2"/>
<dbReference type="RefSeq" id="WP_103726210.1">
    <property type="nucleotide sequence ID" value="NZ_PQNY01000009.1"/>
</dbReference>
<dbReference type="Proteomes" id="UP000237056">
    <property type="component" value="Unassembled WGS sequence"/>
</dbReference>
<evidence type="ECO:0000313" key="4">
    <source>
        <dbReference type="Proteomes" id="UP000237056"/>
    </source>
</evidence>
<feature type="compositionally biased region" description="Gly residues" evidence="1">
    <location>
        <begin position="369"/>
        <end position="386"/>
    </location>
</feature>
<dbReference type="OrthoDB" id="939585at2"/>
<dbReference type="EMBL" id="PQNY01000009">
    <property type="protein sequence ID" value="POS01616.1"/>
    <property type="molecule type" value="Genomic_DNA"/>
</dbReference>
<organism evidence="3 4">
    <name type="scientific">Flavobacterium croceum DSM 17960</name>
    <dbReference type="NCBI Taxonomy" id="1121886"/>
    <lineage>
        <taxon>Bacteria</taxon>
        <taxon>Pseudomonadati</taxon>
        <taxon>Bacteroidota</taxon>
        <taxon>Flavobacteriia</taxon>
        <taxon>Flavobacteriales</taxon>
        <taxon>Flavobacteriaceae</taxon>
        <taxon>Flavobacterium</taxon>
    </lineage>
</organism>
<feature type="signal peptide" evidence="2">
    <location>
        <begin position="1"/>
        <end position="20"/>
    </location>
</feature>
<name>A0A2S4N7D2_9FLAO</name>
<evidence type="ECO:0000256" key="1">
    <source>
        <dbReference type="SAM" id="MobiDB-lite"/>
    </source>
</evidence>
<accession>A0A2S4N7D2</accession>
<keyword evidence="4" id="KW-1185">Reference proteome</keyword>
<gene>
    <name evidence="3" type="ORF">Q361_10976</name>
</gene>
<evidence type="ECO:0000256" key="2">
    <source>
        <dbReference type="SAM" id="SignalP"/>
    </source>
</evidence>
<sequence length="386" mass="45409">MKTKIFYSVFFVACSLLSFAQDKTTVTATSSEISDNLDLRAIASIFGDSKDLEDFEYKINDPKQQISNLDLNNDNQVDYLRVIENIEGNTHIIVLQSVLGKDLYQDVATIEVQKDRDNRVQIQVVGDVYLYGRNYIYEPVYVHVPVIYNTFWVNYYRPYYSRWYWGYYPTHYYVWTPFPVFRYRHHIGLCINLNHHYNYVHTRRCQDAYNVYYGRRANAYERQYPNRSFESRNNGYANRYELDQRRTTRDVAFQSGRETRVLNANTRGERTFEPRENTSTRELSPRNNSSESSSVRLENSTPRTENPRVRDEQPREIRNESPRKEQPRAVRNENPRIEQPRNNTPRTMNMGGGSRNESVRTESQSSGRNFGGSGRGGSFNGGGRRR</sequence>
<evidence type="ECO:0008006" key="5">
    <source>
        <dbReference type="Google" id="ProtNLM"/>
    </source>
</evidence>
<feature type="compositionally biased region" description="Low complexity" evidence="1">
    <location>
        <begin position="281"/>
        <end position="300"/>
    </location>
</feature>
<feature type="chain" id="PRO_5015702250" description="DUF3300 domain-containing protein" evidence="2">
    <location>
        <begin position="21"/>
        <end position="386"/>
    </location>
</feature>
<comment type="caution">
    <text evidence="3">The sequence shown here is derived from an EMBL/GenBank/DDBJ whole genome shotgun (WGS) entry which is preliminary data.</text>
</comment>
<proteinExistence type="predicted"/>
<feature type="region of interest" description="Disordered" evidence="1">
    <location>
        <begin position="263"/>
        <end position="386"/>
    </location>
</feature>
<reference evidence="3 4" key="1">
    <citation type="submission" date="2018-01" db="EMBL/GenBank/DDBJ databases">
        <title>Genomic Encyclopedia of Type Strains, Phase I: the one thousand microbial genomes (KMG-I) project.</title>
        <authorList>
            <person name="Goeker M."/>
        </authorList>
    </citation>
    <scope>NUCLEOTIDE SEQUENCE [LARGE SCALE GENOMIC DNA]</scope>
    <source>
        <strain evidence="3 4">DSM 17960</strain>
    </source>
</reference>